<keyword evidence="1" id="KW-0500">Molybdenum</keyword>
<dbReference type="Gene3D" id="3.90.1170.50">
    <property type="entry name" value="Aldehyde oxidase/xanthine dehydrogenase, a/b hammerhead"/>
    <property type="match status" value="1"/>
</dbReference>
<evidence type="ECO:0000256" key="2">
    <source>
        <dbReference type="ARBA" id="ARBA00023002"/>
    </source>
</evidence>
<dbReference type="InterPro" id="IPR016208">
    <property type="entry name" value="Ald_Oxase/xanthine_DH-like"/>
</dbReference>
<dbReference type="OrthoDB" id="9758509at2"/>
<organism evidence="4 5">
    <name type="scientific">Rhodopseudomonas palustris</name>
    <dbReference type="NCBI Taxonomy" id="1076"/>
    <lineage>
        <taxon>Bacteria</taxon>
        <taxon>Pseudomonadati</taxon>
        <taxon>Pseudomonadota</taxon>
        <taxon>Alphaproteobacteria</taxon>
        <taxon>Hyphomicrobiales</taxon>
        <taxon>Nitrobacteraceae</taxon>
        <taxon>Rhodopseudomonas</taxon>
    </lineage>
</organism>
<evidence type="ECO:0000313" key="5">
    <source>
        <dbReference type="Proteomes" id="UP000248134"/>
    </source>
</evidence>
<dbReference type="RefSeq" id="WP_110788681.1">
    <property type="nucleotide sequence ID" value="NZ_QKQS01000038.1"/>
</dbReference>
<feature type="domain" description="Aldehyde oxidase/xanthine dehydrogenase a/b hammerhead" evidence="3">
    <location>
        <begin position="27"/>
        <end position="141"/>
    </location>
</feature>
<dbReference type="Pfam" id="PF01315">
    <property type="entry name" value="Ald_Xan_dh_C"/>
    <property type="match status" value="1"/>
</dbReference>
<evidence type="ECO:0000313" key="4">
    <source>
        <dbReference type="EMBL" id="PZA09334.1"/>
    </source>
</evidence>
<dbReference type="Gene3D" id="3.30.365.10">
    <property type="entry name" value="Aldehyde oxidase/xanthine dehydrogenase, molybdopterin binding domain"/>
    <property type="match status" value="4"/>
</dbReference>
<dbReference type="SUPFAM" id="SSF54665">
    <property type="entry name" value="CO dehydrogenase molybdoprotein N-domain-like"/>
    <property type="match status" value="1"/>
</dbReference>
<name>A0A323U964_RHOPL</name>
<sequence length="773" mass="82924">MAPTKLAPTKFGVGQSVLRKEDDPLIRGKGRYTDDYAPQSSVQALVLRSPHAHATFELDATAARALPGVLTILTADDVADIGGLPCLFNLPDKPFKSPDYPILARDEVRHVGDAIAFVVADTLAHARDALEAIEVEWTPLPAAIGAAHAVKPGAPQVWPDHVGNVLFDAGIGDKKATEEAFAKAHAIAEISIVNPRVVTNYMETRAAVCEYDAKHDHFTLTVGSQGSHRLRDILCQTLLKIPTDKMRVICPDVGGGFGTKLFPYREYALLAVAAKKLRKTVKWTADRGDHFVGDSQGRDNVTTARMALAEDGRFLGMDVDLIADLGGYLSTFGPYVPYGGVGMLPGLYDIQAFHCRIRTVFTHTVPVDAYRGAGRPEAAYVVERLVDACARKLSMSPDAIRRKNFIPPRKFPYTTATGKVYDSGDFAAHLKRAMEIGDWKEFGKRAKAAKKQGLVRGIGLASYVEVCGTMGEETAKVVLDPDGDITVLIGTQSSGQGHQTAYAQIVAEQFGVPQERVRVVQGDTDRIATGLGTGGSASIPSGGVSVQRATHQLGEQLRDIAADALETSAADLEISDGMIRIAGTDRSISFTDLAKRPGVDPAKLNASATFSSADGTFPNGTHLVEIELDPATGKIRIVNYVIVDDFGVTLNPLLLAGQVHGGTIQGIGQALMEQAVYNAEDGQLVTGSLMDYALPRAADGAPITFETHNVPCATNPMGVKGAGEAGAIGSCPAVMNAIIDALWREYRIDHIDMPATPERVWMAIREHERRHRL</sequence>
<dbReference type="Pfam" id="PF02738">
    <property type="entry name" value="MoCoBD_1"/>
    <property type="match status" value="1"/>
</dbReference>
<protein>
    <submittedName>
        <fullName evidence="4">Xanthine dehydrogenase family protein molybdopterin-binding subunit</fullName>
    </submittedName>
</protein>
<dbReference type="SUPFAM" id="SSF56003">
    <property type="entry name" value="Molybdenum cofactor-binding domain"/>
    <property type="match status" value="1"/>
</dbReference>
<dbReference type="InterPro" id="IPR036856">
    <property type="entry name" value="Ald_Oxase/Xan_DH_a/b_sf"/>
</dbReference>
<dbReference type="InterPro" id="IPR046867">
    <property type="entry name" value="AldOxase/xan_DH_MoCoBD2"/>
</dbReference>
<dbReference type="GO" id="GO:0016491">
    <property type="term" value="F:oxidoreductase activity"/>
    <property type="evidence" value="ECO:0007669"/>
    <property type="project" value="UniProtKB-KW"/>
</dbReference>
<gene>
    <name evidence="4" type="ORF">DNX69_24860</name>
</gene>
<dbReference type="Pfam" id="PF20256">
    <property type="entry name" value="MoCoBD_2"/>
    <property type="match status" value="1"/>
</dbReference>
<reference evidence="4 5" key="1">
    <citation type="submission" date="2018-06" db="EMBL/GenBank/DDBJ databases">
        <title>Draft Whole-Genome Sequence of the purple photosynthetic bacterium Rhodospeudomonas palustris XCP.</title>
        <authorList>
            <person name="Rayyan A."/>
            <person name="Meyer T.E."/>
            <person name="Kyndt J.A."/>
        </authorList>
    </citation>
    <scope>NUCLEOTIDE SEQUENCE [LARGE SCALE GENOMIC DNA]</scope>
    <source>
        <strain evidence="4 5">XCP</strain>
    </source>
</reference>
<accession>A0A323U964</accession>
<dbReference type="PANTHER" id="PTHR11908:SF132">
    <property type="entry name" value="ALDEHYDE OXIDASE 1-RELATED"/>
    <property type="match status" value="1"/>
</dbReference>
<dbReference type="SMART" id="SM01008">
    <property type="entry name" value="Ald_Xan_dh_C"/>
    <property type="match status" value="1"/>
</dbReference>
<dbReference type="EMBL" id="QKQS01000038">
    <property type="protein sequence ID" value="PZA09334.1"/>
    <property type="molecule type" value="Genomic_DNA"/>
</dbReference>
<dbReference type="AlphaFoldDB" id="A0A323U964"/>
<proteinExistence type="predicted"/>
<comment type="caution">
    <text evidence="4">The sequence shown here is derived from an EMBL/GenBank/DDBJ whole genome shotgun (WGS) entry which is preliminary data.</text>
</comment>
<evidence type="ECO:0000259" key="3">
    <source>
        <dbReference type="SMART" id="SM01008"/>
    </source>
</evidence>
<dbReference type="GO" id="GO:0005506">
    <property type="term" value="F:iron ion binding"/>
    <property type="evidence" value="ECO:0007669"/>
    <property type="project" value="InterPro"/>
</dbReference>
<dbReference type="InterPro" id="IPR008274">
    <property type="entry name" value="AldOxase/xan_DH_MoCoBD1"/>
</dbReference>
<evidence type="ECO:0000256" key="1">
    <source>
        <dbReference type="ARBA" id="ARBA00022505"/>
    </source>
</evidence>
<dbReference type="InterPro" id="IPR000674">
    <property type="entry name" value="Ald_Oxase/Xan_DH_a/b"/>
</dbReference>
<dbReference type="InterPro" id="IPR037165">
    <property type="entry name" value="AldOxase/xan_DH_Mopterin-bd_sf"/>
</dbReference>
<dbReference type="Proteomes" id="UP000248134">
    <property type="component" value="Unassembled WGS sequence"/>
</dbReference>
<dbReference type="PANTHER" id="PTHR11908">
    <property type="entry name" value="XANTHINE DEHYDROGENASE"/>
    <property type="match status" value="1"/>
</dbReference>
<keyword evidence="2" id="KW-0560">Oxidoreductase</keyword>